<sequence length="627" mass="66220">MVHTGYNPALVALSIAIAVFASYTALDLGARVRDRAAGPRWAWLGGAAVAMGGGIWSMHFVGMLAFEMGLPAAYDLAPTVLSLLIAIAATGAAFALVGRPGAGAGTILASGTLMGLGVAAMHYTGMAAMRIHGNLAYSLPVVAVSVGIAVTAATAALWLTFRRRTVWQTLAAACVMGAAVAGMHYTGMAAATITAAEAGVHAAHPAALGAHQQNLALGVAGATFLILFLAMIASSIDQQRVQAELRMSEERFRAAVQAVRGVLWTNDAQGRMVGEQPGWAAITGQTRAEYEGYGWARAVHPEDAQPSIDAWNATVAARRTFEFEHRLRVKAGGWRHFAIRGVPVLDRNGTIREWVGVHTDITEQREAEAGLRESNEEIQRYAYIVSHDLRAPLVNVMGFTSELVATRAEVREALAGHPRAAQIDADLGESLGFIQAAVARMDALIAAILKLSREGRRNFAAEPLDMGALMRAVRDAHRHQAEMQGARVEVAPDLPGIVSDCLAVEQVFGNLIDNALKYLEPGRPGRVTVTGRIAPSGHARFEVADNGRGIAEQDHGRVFELFRRAGPQDQPGEGIGLAHVKALVRALGGRIELASTLGAGTTFAVTLPRHAAAGEVPTHEAAPLAAE</sequence>
<feature type="transmembrane region" description="Helical" evidence="6">
    <location>
        <begin position="76"/>
        <end position="97"/>
    </location>
</feature>
<evidence type="ECO:0000256" key="3">
    <source>
        <dbReference type="ARBA" id="ARBA00022553"/>
    </source>
</evidence>
<dbReference type="EMBL" id="BSPK01000024">
    <property type="protein sequence ID" value="GLS63513.1"/>
    <property type="molecule type" value="Genomic_DNA"/>
</dbReference>
<dbReference type="InterPro" id="IPR001610">
    <property type="entry name" value="PAC"/>
</dbReference>
<evidence type="ECO:0000256" key="2">
    <source>
        <dbReference type="ARBA" id="ARBA00012438"/>
    </source>
</evidence>
<dbReference type="InterPro" id="IPR000014">
    <property type="entry name" value="PAS"/>
</dbReference>
<reference evidence="12" key="1">
    <citation type="journal article" date="2014" name="Int. J. Syst. Evol. Microbiol.">
        <title>Complete genome of a new Firmicutes species belonging to the dominant human colonic microbiota ('Ruminococcus bicirculans') reveals two chromosomes and a selective capacity to utilize plant glucans.</title>
        <authorList>
            <consortium name="NISC Comparative Sequencing Program"/>
            <person name="Wegmann U."/>
            <person name="Louis P."/>
            <person name="Goesmann A."/>
            <person name="Henrissat B."/>
            <person name="Duncan S.H."/>
            <person name="Flint H.J."/>
        </authorList>
    </citation>
    <scope>NUCLEOTIDE SEQUENCE</scope>
    <source>
        <strain evidence="12">NBRC 107715</strain>
    </source>
</reference>
<dbReference type="SUPFAM" id="SSF55874">
    <property type="entry name" value="ATPase domain of HSP90 chaperone/DNA topoisomerase II/histidine kinase"/>
    <property type="match status" value="1"/>
</dbReference>
<dbReference type="PANTHER" id="PTHR43304:SF1">
    <property type="entry name" value="PAC DOMAIN-CONTAINING PROTEIN"/>
    <property type="match status" value="1"/>
</dbReference>
<proteinExistence type="predicted"/>
<keyword evidence="5" id="KW-0418">Kinase</keyword>
<keyword evidence="14" id="KW-1185">Reference proteome</keyword>
<accession>A0A512J5U8</accession>
<feature type="transmembrane region" description="Helical" evidence="6">
    <location>
        <begin position="135"/>
        <end position="158"/>
    </location>
</feature>
<comment type="caution">
    <text evidence="11">The sequence shown here is derived from an EMBL/GenBank/DDBJ whole genome shotgun (WGS) entry which is preliminary data.</text>
</comment>
<reference evidence="12" key="4">
    <citation type="submission" date="2023-01" db="EMBL/GenBank/DDBJ databases">
        <title>Draft genome sequence of Methylobacterium oxalidis strain NBRC 107715.</title>
        <authorList>
            <person name="Sun Q."/>
            <person name="Mori K."/>
        </authorList>
    </citation>
    <scope>NUCLEOTIDE SEQUENCE</scope>
    <source>
        <strain evidence="12">NBRC 107715</strain>
    </source>
</reference>
<dbReference type="CDD" id="cd00082">
    <property type="entry name" value="HisKA"/>
    <property type="match status" value="1"/>
</dbReference>
<evidence type="ECO:0000313" key="14">
    <source>
        <dbReference type="Proteomes" id="UP001156856"/>
    </source>
</evidence>
<evidence type="ECO:0000259" key="7">
    <source>
        <dbReference type="PROSITE" id="PS50109"/>
    </source>
</evidence>
<organism evidence="11 13">
    <name type="scientific">Methylobacterium oxalidis</name>
    <dbReference type="NCBI Taxonomy" id="944322"/>
    <lineage>
        <taxon>Bacteria</taxon>
        <taxon>Pseudomonadati</taxon>
        <taxon>Pseudomonadota</taxon>
        <taxon>Alphaproteobacteria</taxon>
        <taxon>Hyphomicrobiales</taxon>
        <taxon>Methylobacteriaceae</taxon>
        <taxon>Methylobacterium</taxon>
    </lineage>
</organism>
<dbReference type="PROSITE" id="PS50924">
    <property type="entry name" value="MHYT"/>
    <property type="match status" value="1"/>
</dbReference>
<dbReference type="Gene3D" id="1.10.287.130">
    <property type="match status" value="1"/>
</dbReference>
<dbReference type="InterPro" id="IPR036097">
    <property type="entry name" value="HisK_dim/P_sf"/>
</dbReference>
<dbReference type="CDD" id="cd00130">
    <property type="entry name" value="PAS"/>
    <property type="match status" value="1"/>
</dbReference>
<feature type="domain" description="Histidine kinase" evidence="7">
    <location>
        <begin position="384"/>
        <end position="611"/>
    </location>
</feature>
<dbReference type="GO" id="GO:0016020">
    <property type="term" value="C:membrane"/>
    <property type="evidence" value="ECO:0007669"/>
    <property type="project" value="UniProtKB-UniRule"/>
</dbReference>
<dbReference type="InterPro" id="IPR005330">
    <property type="entry name" value="MHYT_dom"/>
</dbReference>
<feature type="transmembrane region" description="Helical" evidence="6">
    <location>
        <begin position="104"/>
        <end position="123"/>
    </location>
</feature>
<dbReference type="PANTHER" id="PTHR43304">
    <property type="entry name" value="PHYTOCHROME-LIKE PROTEIN CPH1"/>
    <property type="match status" value="1"/>
</dbReference>
<feature type="transmembrane region" description="Helical" evidence="6">
    <location>
        <begin position="41"/>
        <end position="64"/>
    </location>
</feature>
<dbReference type="PROSITE" id="PS50109">
    <property type="entry name" value="HIS_KIN"/>
    <property type="match status" value="1"/>
</dbReference>
<dbReference type="InterPro" id="IPR013655">
    <property type="entry name" value="PAS_fold_3"/>
</dbReference>
<dbReference type="SMART" id="SM00086">
    <property type="entry name" value="PAC"/>
    <property type="match status" value="1"/>
</dbReference>
<keyword evidence="6" id="KW-0812">Transmembrane</keyword>
<dbReference type="SUPFAM" id="SSF55785">
    <property type="entry name" value="PYP-like sensor domain (PAS domain)"/>
    <property type="match status" value="1"/>
</dbReference>
<dbReference type="OrthoDB" id="9810730at2"/>
<dbReference type="NCBIfam" id="TIGR00229">
    <property type="entry name" value="sensory_box"/>
    <property type="match status" value="1"/>
</dbReference>
<dbReference type="Proteomes" id="UP001156856">
    <property type="component" value="Unassembled WGS sequence"/>
</dbReference>
<dbReference type="RefSeq" id="WP_147026918.1">
    <property type="nucleotide sequence ID" value="NZ_BJZU01000066.1"/>
</dbReference>
<evidence type="ECO:0000313" key="13">
    <source>
        <dbReference type="Proteomes" id="UP000321960"/>
    </source>
</evidence>
<protein>
    <recommendedName>
        <fullName evidence="2">histidine kinase</fullName>
        <ecNumber evidence="2">2.7.13.3</ecNumber>
    </recommendedName>
</protein>
<dbReference type="EC" id="2.7.13.3" evidence="2"/>
<evidence type="ECO:0000256" key="1">
    <source>
        <dbReference type="ARBA" id="ARBA00000085"/>
    </source>
</evidence>
<dbReference type="InterPro" id="IPR052162">
    <property type="entry name" value="Sensor_kinase/Photoreceptor"/>
</dbReference>
<feature type="domain" description="PAS" evidence="8">
    <location>
        <begin position="248"/>
        <end position="303"/>
    </location>
</feature>
<dbReference type="PROSITE" id="PS50113">
    <property type="entry name" value="PAC"/>
    <property type="match status" value="1"/>
</dbReference>
<dbReference type="Proteomes" id="UP000321960">
    <property type="component" value="Unassembled WGS sequence"/>
</dbReference>
<evidence type="ECO:0000256" key="4">
    <source>
        <dbReference type="ARBA" id="ARBA00022679"/>
    </source>
</evidence>
<dbReference type="GO" id="GO:0000155">
    <property type="term" value="F:phosphorelay sensor kinase activity"/>
    <property type="evidence" value="ECO:0007669"/>
    <property type="project" value="InterPro"/>
</dbReference>
<dbReference type="Pfam" id="PF08447">
    <property type="entry name" value="PAS_3"/>
    <property type="match status" value="1"/>
</dbReference>
<feature type="transmembrane region" description="Helical" evidence="6">
    <location>
        <begin position="170"/>
        <end position="195"/>
    </location>
</feature>
<evidence type="ECO:0000256" key="5">
    <source>
        <dbReference type="ARBA" id="ARBA00022777"/>
    </source>
</evidence>
<keyword evidence="6" id="KW-0472">Membrane</keyword>
<dbReference type="PROSITE" id="PS50112">
    <property type="entry name" value="PAS"/>
    <property type="match status" value="1"/>
</dbReference>
<dbReference type="EMBL" id="BJZU01000066">
    <property type="protein sequence ID" value="GEP05348.1"/>
    <property type="molecule type" value="Genomic_DNA"/>
</dbReference>
<comment type="catalytic activity">
    <reaction evidence="1">
        <text>ATP + protein L-histidine = ADP + protein N-phospho-L-histidine.</text>
        <dbReference type="EC" id="2.7.13.3"/>
    </reaction>
</comment>
<dbReference type="InterPro" id="IPR003594">
    <property type="entry name" value="HATPase_dom"/>
</dbReference>
<evidence type="ECO:0000256" key="6">
    <source>
        <dbReference type="PROSITE-ProRule" id="PRU00244"/>
    </source>
</evidence>
<dbReference type="InterPro" id="IPR005467">
    <property type="entry name" value="His_kinase_dom"/>
</dbReference>
<keyword evidence="4" id="KW-0808">Transferase</keyword>
<feature type="domain" description="PAC" evidence="9">
    <location>
        <begin position="321"/>
        <end position="373"/>
    </location>
</feature>
<evidence type="ECO:0000313" key="12">
    <source>
        <dbReference type="EMBL" id="GLS63513.1"/>
    </source>
</evidence>
<keyword evidence="3" id="KW-0597">Phosphoprotein</keyword>
<evidence type="ECO:0000313" key="11">
    <source>
        <dbReference type="EMBL" id="GEP05348.1"/>
    </source>
</evidence>
<dbReference type="InterPro" id="IPR003661">
    <property type="entry name" value="HisK_dim/P_dom"/>
</dbReference>
<dbReference type="Gene3D" id="3.30.565.10">
    <property type="entry name" value="Histidine kinase-like ATPase, C-terminal domain"/>
    <property type="match status" value="1"/>
</dbReference>
<dbReference type="InterPro" id="IPR036890">
    <property type="entry name" value="HATPase_C_sf"/>
</dbReference>
<reference evidence="11 13" key="3">
    <citation type="submission" date="2019-07" db="EMBL/GenBank/DDBJ databases">
        <title>Whole genome shotgun sequence of Methylobacterium oxalidis NBRC 107715.</title>
        <authorList>
            <person name="Hosoyama A."/>
            <person name="Uohara A."/>
            <person name="Ohji S."/>
            <person name="Ichikawa N."/>
        </authorList>
    </citation>
    <scope>NUCLEOTIDE SEQUENCE [LARGE SCALE GENOMIC DNA]</scope>
    <source>
        <strain evidence="11 13">NBRC 107715</strain>
    </source>
</reference>
<dbReference type="InterPro" id="IPR000700">
    <property type="entry name" value="PAS-assoc_C"/>
</dbReference>
<dbReference type="InterPro" id="IPR035965">
    <property type="entry name" value="PAS-like_dom_sf"/>
</dbReference>
<dbReference type="Pfam" id="PF03707">
    <property type="entry name" value="MHYT"/>
    <property type="match status" value="2"/>
</dbReference>
<dbReference type="Gene3D" id="3.30.450.20">
    <property type="entry name" value="PAS domain"/>
    <property type="match status" value="1"/>
</dbReference>
<keyword evidence="6" id="KW-1133">Transmembrane helix</keyword>
<dbReference type="InterPro" id="IPR004358">
    <property type="entry name" value="Sig_transdc_His_kin-like_C"/>
</dbReference>
<feature type="transmembrane region" description="Helical" evidence="6">
    <location>
        <begin position="6"/>
        <end position="29"/>
    </location>
</feature>
<dbReference type="PRINTS" id="PR00344">
    <property type="entry name" value="BCTRLSENSOR"/>
</dbReference>
<gene>
    <name evidence="12" type="ORF">GCM10007888_18940</name>
    <name evidence="11" type="ORF">MOX02_33860</name>
</gene>
<dbReference type="Pfam" id="PF02518">
    <property type="entry name" value="HATPase_c"/>
    <property type="match status" value="1"/>
</dbReference>
<dbReference type="SMART" id="SM00387">
    <property type="entry name" value="HATPase_c"/>
    <property type="match status" value="1"/>
</dbReference>
<dbReference type="AlphaFoldDB" id="A0A512J5U8"/>
<dbReference type="SUPFAM" id="SSF47384">
    <property type="entry name" value="Homodimeric domain of signal transducing histidine kinase"/>
    <property type="match status" value="1"/>
</dbReference>
<reference evidence="14" key="2">
    <citation type="journal article" date="2019" name="Int. J. Syst. Evol. Microbiol.">
        <title>The Global Catalogue of Microorganisms (GCM) 10K type strain sequencing project: providing services to taxonomists for standard genome sequencing and annotation.</title>
        <authorList>
            <consortium name="The Broad Institute Genomics Platform"/>
            <consortium name="The Broad Institute Genome Sequencing Center for Infectious Disease"/>
            <person name="Wu L."/>
            <person name="Ma J."/>
        </authorList>
    </citation>
    <scope>NUCLEOTIDE SEQUENCE [LARGE SCALE GENOMIC DNA]</scope>
    <source>
        <strain evidence="14">NBRC 107715</strain>
    </source>
</reference>
<evidence type="ECO:0000259" key="8">
    <source>
        <dbReference type="PROSITE" id="PS50112"/>
    </source>
</evidence>
<feature type="domain" description="MHYT" evidence="10">
    <location>
        <begin position="6"/>
        <end position="194"/>
    </location>
</feature>
<feature type="transmembrane region" description="Helical" evidence="6">
    <location>
        <begin position="215"/>
        <end position="236"/>
    </location>
</feature>
<evidence type="ECO:0000259" key="10">
    <source>
        <dbReference type="PROSITE" id="PS50924"/>
    </source>
</evidence>
<name>A0A512J5U8_9HYPH</name>
<evidence type="ECO:0000259" key="9">
    <source>
        <dbReference type="PROSITE" id="PS50113"/>
    </source>
</evidence>